<evidence type="ECO:0000256" key="4">
    <source>
        <dbReference type="ARBA" id="ARBA00022478"/>
    </source>
</evidence>
<keyword evidence="14" id="KW-1185">Reference proteome</keyword>
<comment type="caution">
    <text evidence="13">The sequence shown here is derived from an EMBL/GenBank/DDBJ whole genome shotgun (WGS) entry which is preliminary data.</text>
</comment>
<evidence type="ECO:0000256" key="5">
    <source>
        <dbReference type="ARBA" id="ARBA00022679"/>
    </source>
</evidence>
<evidence type="ECO:0000256" key="6">
    <source>
        <dbReference type="ARBA" id="ARBA00022695"/>
    </source>
</evidence>
<comment type="catalytic activity">
    <reaction evidence="10 11">
        <text>RNA(n) + a ribonucleoside 5'-triphosphate = RNA(n+1) + diphosphate</text>
        <dbReference type="Rhea" id="RHEA:21248"/>
        <dbReference type="Rhea" id="RHEA-COMP:14527"/>
        <dbReference type="Rhea" id="RHEA-COMP:17342"/>
        <dbReference type="ChEBI" id="CHEBI:33019"/>
        <dbReference type="ChEBI" id="CHEBI:61557"/>
        <dbReference type="ChEBI" id="CHEBI:140395"/>
        <dbReference type="EC" id="2.7.7.6"/>
    </reaction>
</comment>
<dbReference type="InterPro" id="IPR036643">
    <property type="entry name" value="RNApol_insert_sf"/>
</dbReference>
<evidence type="ECO:0000256" key="3">
    <source>
        <dbReference type="ARBA" id="ARBA00015972"/>
    </source>
</evidence>
<evidence type="ECO:0000256" key="7">
    <source>
        <dbReference type="ARBA" id="ARBA00023163"/>
    </source>
</evidence>
<evidence type="ECO:0000259" key="12">
    <source>
        <dbReference type="SMART" id="SM00662"/>
    </source>
</evidence>
<evidence type="ECO:0000256" key="1">
    <source>
        <dbReference type="ARBA" id="ARBA00007123"/>
    </source>
</evidence>
<keyword evidence="6 11" id="KW-0548">Nucleotidyltransferase</keyword>
<proteinExistence type="inferred from homology"/>
<evidence type="ECO:0000256" key="8">
    <source>
        <dbReference type="ARBA" id="ARBA00032524"/>
    </source>
</evidence>
<dbReference type="InterPro" id="IPR011260">
    <property type="entry name" value="RNAP_asu_C"/>
</dbReference>
<protein>
    <recommendedName>
        <fullName evidence="3 11">DNA-directed RNA polymerase subunit alpha</fullName>
        <shortName evidence="11">RNAP subunit alpha</shortName>
        <ecNumber evidence="2 11">2.7.7.6</ecNumber>
    </recommendedName>
    <alternativeName>
        <fullName evidence="9 11">RNA polymerase subunit alpha</fullName>
    </alternativeName>
    <alternativeName>
        <fullName evidence="8 11">Transcriptase subunit alpha</fullName>
    </alternativeName>
</protein>
<dbReference type="HAMAP" id="MF_00059">
    <property type="entry name" value="RNApol_bact_RpoA"/>
    <property type="match status" value="1"/>
</dbReference>
<dbReference type="SUPFAM" id="SSF56553">
    <property type="entry name" value="Insert subdomain of RNA polymerase alpha subunit"/>
    <property type="match status" value="1"/>
</dbReference>
<evidence type="ECO:0000313" key="13">
    <source>
        <dbReference type="EMBL" id="MCS3920871.1"/>
    </source>
</evidence>
<dbReference type="SUPFAM" id="SSF55257">
    <property type="entry name" value="RBP11-like subunits of RNA polymerase"/>
    <property type="match status" value="1"/>
</dbReference>
<dbReference type="Proteomes" id="UP001204798">
    <property type="component" value="Unassembled WGS sequence"/>
</dbReference>
<dbReference type="InterPro" id="IPR036603">
    <property type="entry name" value="RBP11-like"/>
</dbReference>
<dbReference type="Pfam" id="PF01000">
    <property type="entry name" value="RNA_pol_A_bac"/>
    <property type="match status" value="1"/>
</dbReference>
<dbReference type="RefSeq" id="WP_259101119.1">
    <property type="nucleotide sequence ID" value="NZ_CP130454.1"/>
</dbReference>
<dbReference type="CDD" id="cd06928">
    <property type="entry name" value="RNAP_alpha_NTD"/>
    <property type="match status" value="1"/>
</dbReference>
<evidence type="ECO:0000256" key="2">
    <source>
        <dbReference type="ARBA" id="ARBA00012418"/>
    </source>
</evidence>
<evidence type="ECO:0000256" key="9">
    <source>
        <dbReference type="ARBA" id="ARBA00033070"/>
    </source>
</evidence>
<accession>A0ABT2ESF0</accession>
<dbReference type="EMBL" id="JANUCP010000007">
    <property type="protein sequence ID" value="MCS3920871.1"/>
    <property type="molecule type" value="Genomic_DNA"/>
</dbReference>
<evidence type="ECO:0000256" key="11">
    <source>
        <dbReference type="HAMAP-Rule" id="MF_00059"/>
    </source>
</evidence>
<comment type="subunit">
    <text evidence="11">Homodimer. The RNAP catalytic core consists of 2 alpha, 1 beta, 1 beta' and 1 omega subunit. When a sigma factor is associated with the core the holoenzyme is formed, which can initiate transcription.</text>
</comment>
<comment type="function">
    <text evidence="11">DNA-dependent RNA polymerase catalyzes the transcription of DNA into RNA using the four ribonucleoside triphosphates as substrates.</text>
</comment>
<keyword evidence="7 11" id="KW-0804">Transcription</keyword>
<feature type="region of interest" description="Alpha N-terminal domain (alpha-NTD)" evidence="11">
    <location>
        <begin position="1"/>
        <end position="243"/>
    </location>
</feature>
<gene>
    <name evidence="11" type="primary">rpoA</name>
    <name evidence="13" type="ORF">M2350_003308</name>
</gene>
<dbReference type="GO" id="GO:0003899">
    <property type="term" value="F:DNA-directed RNA polymerase activity"/>
    <property type="evidence" value="ECO:0007669"/>
    <property type="project" value="UniProtKB-EC"/>
</dbReference>
<evidence type="ECO:0000313" key="14">
    <source>
        <dbReference type="Proteomes" id="UP001204798"/>
    </source>
</evidence>
<dbReference type="Gene3D" id="2.170.120.12">
    <property type="entry name" value="DNA-directed RNA polymerase, insert domain"/>
    <property type="match status" value="1"/>
</dbReference>
<dbReference type="NCBIfam" id="TIGR02027">
    <property type="entry name" value="rpoA"/>
    <property type="match status" value="1"/>
</dbReference>
<dbReference type="Gene3D" id="1.10.150.20">
    <property type="entry name" value="5' to 3' exonuclease, C-terminal subdomain"/>
    <property type="match status" value="1"/>
</dbReference>
<comment type="similarity">
    <text evidence="1 11">Belongs to the RNA polymerase alpha chain family.</text>
</comment>
<sequence>MLTMERLLVMPQIKELVREARYAKYEIAPLEPGLGTTIGNALRRTLLNDIMGAAITEVWIEGVPHEYTTIPGVKEDVLEIILNLKEVAIRPLPTVNPRIPYTARIQVRGEGEVTGADIQMPYGFEVANPEVHIATLTDSKASLDMQLTIRVGKGYLPLERIDRSKLPLGTIPVDAIFSPVKKVNFVVEPMRVGIRSDYDRLVLELWTNGAIEPDQAIVEASQLLIEHLRLFLPLGMARQFVLQELGVEEEMVPSAGDPIERLGLPTRITNVLRRNGITTIQELVSYTREELLERVSGLGEQSLQQIEERLRELGYHFREEWGE</sequence>
<dbReference type="SUPFAM" id="SSF47789">
    <property type="entry name" value="C-terminal domain of RNA polymerase alpha subunit"/>
    <property type="match status" value="1"/>
</dbReference>
<dbReference type="InterPro" id="IPR011263">
    <property type="entry name" value="DNA-dir_RNA_pol_RpoA/D/Rpb3"/>
</dbReference>
<evidence type="ECO:0000256" key="10">
    <source>
        <dbReference type="ARBA" id="ARBA00048552"/>
    </source>
</evidence>
<dbReference type="InterPro" id="IPR011773">
    <property type="entry name" value="DNA-dir_RpoA"/>
</dbReference>
<keyword evidence="4 11" id="KW-0240">DNA-directed RNA polymerase</keyword>
<feature type="region of interest" description="Alpha C-terminal domain (alpha-CTD)" evidence="11">
    <location>
        <begin position="251"/>
        <end position="323"/>
    </location>
</feature>
<dbReference type="NCBIfam" id="NF003519">
    <property type="entry name" value="PRK05182.2-5"/>
    <property type="match status" value="1"/>
</dbReference>
<dbReference type="Pfam" id="PF03118">
    <property type="entry name" value="RNA_pol_A_CTD"/>
    <property type="match status" value="1"/>
</dbReference>
<dbReference type="EC" id="2.7.7.6" evidence="2 11"/>
<keyword evidence="5 11" id="KW-0808">Transferase</keyword>
<organism evidence="13 14">
    <name type="scientific">Candidatus Fervidibacter sacchari</name>
    <dbReference type="NCBI Taxonomy" id="1448929"/>
    <lineage>
        <taxon>Bacteria</taxon>
        <taxon>Candidatus Fervidibacterota</taxon>
        <taxon>Candidatus Fervidibacter</taxon>
    </lineage>
</organism>
<dbReference type="Pfam" id="PF01193">
    <property type="entry name" value="RNA_pol_L"/>
    <property type="match status" value="1"/>
</dbReference>
<comment type="domain">
    <text evidence="11">The N-terminal domain is essential for RNAP assembly and basal transcription, whereas the C-terminal domain is involved in interaction with transcriptional regulators and with upstream promoter elements.</text>
</comment>
<dbReference type="Gene3D" id="3.30.1360.10">
    <property type="entry name" value="RNA polymerase, RBP11-like subunit"/>
    <property type="match status" value="1"/>
</dbReference>
<feature type="domain" description="DNA-directed RNA polymerase RpoA/D/Rpb3-type" evidence="12">
    <location>
        <begin position="22"/>
        <end position="234"/>
    </location>
</feature>
<reference evidence="13 14" key="1">
    <citation type="submission" date="2022-08" db="EMBL/GenBank/DDBJ databases">
        <title>Bacterial and archaeal communities from various locations to study Microbial Dark Matter (Phase II).</title>
        <authorList>
            <person name="Stepanauskas R."/>
        </authorList>
    </citation>
    <scope>NUCLEOTIDE SEQUENCE [LARGE SCALE GENOMIC DNA]</scope>
    <source>
        <strain evidence="13 14">PD1</strain>
    </source>
</reference>
<dbReference type="GO" id="GO:0000428">
    <property type="term" value="C:DNA-directed RNA polymerase complex"/>
    <property type="evidence" value="ECO:0007669"/>
    <property type="project" value="UniProtKB-KW"/>
</dbReference>
<dbReference type="InterPro" id="IPR011262">
    <property type="entry name" value="DNA-dir_RNA_pol_insert"/>
</dbReference>
<dbReference type="SMART" id="SM00662">
    <property type="entry name" value="RPOLD"/>
    <property type="match status" value="1"/>
</dbReference>
<name>A0ABT2ESF0_9BACT</name>